<dbReference type="InterPro" id="IPR036280">
    <property type="entry name" value="Multihaem_cyt_sf"/>
</dbReference>
<protein>
    <recommendedName>
        <fullName evidence="3">Cytochrome c-552/4 domain-containing protein</fullName>
    </recommendedName>
</protein>
<accession>A0A8J6NFH7</accession>
<sequence length="479" mass="50840">MVDPFKMKVATGWPKQKCATDATTTRKIVPLTKNAVDFTELYDYGTPAAFIQKVDNSLAGQMRDCAECHVGGGGMEYVMAPKGANLATTARLSLRDLNTVADTYGPLGAPTTSAQFTSVNYFIDQYDEDNDGILGEVIYNDYSQTGVLEMDCLMCHMEGYSWNARKEAVRKGNFDSSRAAGAGLGVVASGTTVTYDSAADGSAPIVDDGVGSLTLSSTVLDAIKASPPSANCSTCHFDLHQVDWKKRGTSWTATMAYETEVHASVGCMGCHERTDGTTMDPLGGVADASWTGSAKPGTPGANVLGHDPSKQFAPYSSLWNANDGKGGAKTCESCHTDSVHAAYGDYGAVDPTDAHTALGLLATIAQNGRDGIVDATHLDIIACDACHTRKLGRGPSTAEGGHTHGSLYEWGTGGALVDSTGTDADGRLTDHESLFVERTMEDNLVRGWPGGKMSSRHSLITMFWRDKDDLFNYGNDPND</sequence>
<dbReference type="Proteomes" id="UP000614424">
    <property type="component" value="Unassembled WGS sequence"/>
</dbReference>
<evidence type="ECO:0008006" key="3">
    <source>
        <dbReference type="Google" id="ProtNLM"/>
    </source>
</evidence>
<dbReference type="AlphaFoldDB" id="A0A8J6NFH7"/>
<reference evidence="1 2" key="1">
    <citation type="submission" date="2020-08" db="EMBL/GenBank/DDBJ databases">
        <title>Bridging the membrane lipid divide: bacteria of the FCB group superphylum have the potential to synthesize archaeal ether lipids.</title>
        <authorList>
            <person name="Villanueva L."/>
            <person name="Von Meijenfeldt F.A.B."/>
            <person name="Westbye A.B."/>
            <person name="Yadav S."/>
            <person name="Hopmans E.C."/>
            <person name="Dutilh B.E."/>
            <person name="Sinninghe Damste J.S."/>
        </authorList>
    </citation>
    <scope>NUCLEOTIDE SEQUENCE [LARGE SCALE GENOMIC DNA]</scope>
    <source>
        <strain evidence="1">NIOZ-UU47</strain>
    </source>
</reference>
<dbReference type="SUPFAM" id="SSF48695">
    <property type="entry name" value="Multiheme cytochromes"/>
    <property type="match status" value="1"/>
</dbReference>
<gene>
    <name evidence="1" type="ORF">H8E41_10655</name>
</gene>
<organism evidence="1 2">
    <name type="scientific">Candidatus Desulfobia pelagia</name>
    <dbReference type="NCBI Taxonomy" id="2841692"/>
    <lineage>
        <taxon>Bacteria</taxon>
        <taxon>Pseudomonadati</taxon>
        <taxon>Thermodesulfobacteriota</taxon>
        <taxon>Desulfobulbia</taxon>
        <taxon>Desulfobulbales</taxon>
        <taxon>Desulfobulbaceae</taxon>
        <taxon>Candidatus Desulfobia</taxon>
    </lineage>
</organism>
<feature type="non-terminal residue" evidence="1">
    <location>
        <position position="479"/>
    </location>
</feature>
<dbReference type="EMBL" id="JACNJZ010000152">
    <property type="protein sequence ID" value="MBC8318355.1"/>
    <property type="molecule type" value="Genomic_DNA"/>
</dbReference>
<proteinExistence type="predicted"/>
<name>A0A8J6NFH7_9BACT</name>
<comment type="caution">
    <text evidence="1">The sequence shown here is derived from an EMBL/GenBank/DDBJ whole genome shotgun (WGS) entry which is preliminary data.</text>
</comment>
<evidence type="ECO:0000313" key="1">
    <source>
        <dbReference type="EMBL" id="MBC8318355.1"/>
    </source>
</evidence>
<evidence type="ECO:0000313" key="2">
    <source>
        <dbReference type="Proteomes" id="UP000614424"/>
    </source>
</evidence>